<accession>A0A9W8A5S9</accession>
<proteinExistence type="inferred from homology"/>
<comment type="subcellular location">
    <subcellularLocation>
        <location evidence="1 6">Membrane</location>
        <topology evidence="1 6">Multi-pass membrane protein</topology>
    </subcellularLocation>
</comment>
<evidence type="ECO:0000256" key="2">
    <source>
        <dbReference type="ARBA" id="ARBA00008573"/>
    </source>
</evidence>
<dbReference type="AlphaFoldDB" id="A0A9W8A5S9"/>
<evidence type="ECO:0000256" key="5">
    <source>
        <dbReference type="ARBA" id="ARBA00023136"/>
    </source>
</evidence>
<dbReference type="PANTHER" id="PTHR12300">
    <property type="entry name" value="HVA22-LIKE PROTEINS"/>
    <property type="match status" value="1"/>
</dbReference>
<evidence type="ECO:0000313" key="8">
    <source>
        <dbReference type="Proteomes" id="UP001150569"/>
    </source>
</evidence>
<dbReference type="InterPro" id="IPR004345">
    <property type="entry name" value="TB2_DP1_HVA22"/>
</dbReference>
<keyword evidence="8" id="KW-1185">Reference proteome</keyword>
<keyword evidence="3 6" id="KW-0812">Transmembrane</keyword>
<reference evidence="7" key="1">
    <citation type="submission" date="2022-07" db="EMBL/GenBank/DDBJ databases">
        <title>Phylogenomic reconstructions and comparative analyses of Kickxellomycotina fungi.</title>
        <authorList>
            <person name="Reynolds N.K."/>
            <person name="Stajich J.E."/>
            <person name="Barry K."/>
            <person name="Grigoriev I.V."/>
            <person name="Crous P."/>
            <person name="Smith M.E."/>
        </authorList>
    </citation>
    <scope>NUCLEOTIDE SEQUENCE</scope>
    <source>
        <strain evidence="7">RSA 861</strain>
    </source>
</reference>
<dbReference type="PANTHER" id="PTHR12300:SF161">
    <property type="entry name" value="RECEPTOR EXPRESSION-ENHANCING PROTEIN"/>
    <property type="match status" value="1"/>
</dbReference>
<keyword evidence="4 6" id="KW-1133">Transmembrane helix</keyword>
<dbReference type="Proteomes" id="UP001150569">
    <property type="component" value="Unassembled WGS sequence"/>
</dbReference>
<dbReference type="OrthoDB" id="10009287at2759"/>
<organism evidence="7 8">
    <name type="scientific">Tieghemiomyces parasiticus</name>
    <dbReference type="NCBI Taxonomy" id="78921"/>
    <lineage>
        <taxon>Eukaryota</taxon>
        <taxon>Fungi</taxon>
        <taxon>Fungi incertae sedis</taxon>
        <taxon>Zoopagomycota</taxon>
        <taxon>Kickxellomycotina</taxon>
        <taxon>Dimargaritomycetes</taxon>
        <taxon>Dimargaritales</taxon>
        <taxon>Dimargaritaceae</taxon>
        <taxon>Tieghemiomyces</taxon>
    </lineage>
</organism>
<feature type="transmembrane region" description="Helical" evidence="6">
    <location>
        <begin position="37"/>
        <end position="60"/>
    </location>
</feature>
<comment type="caution">
    <text evidence="6">Lacks conserved residue(s) required for the propagation of feature annotation.</text>
</comment>
<evidence type="ECO:0000313" key="7">
    <source>
        <dbReference type="EMBL" id="KAJ1923190.1"/>
    </source>
</evidence>
<dbReference type="GO" id="GO:0016020">
    <property type="term" value="C:membrane"/>
    <property type="evidence" value="ECO:0007669"/>
    <property type="project" value="UniProtKB-SubCell"/>
</dbReference>
<evidence type="ECO:0000256" key="3">
    <source>
        <dbReference type="ARBA" id="ARBA00022692"/>
    </source>
</evidence>
<evidence type="ECO:0000256" key="4">
    <source>
        <dbReference type="ARBA" id="ARBA00022989"/>
    </source>
</evidence>
<dbReference type="Pfam" id="PF03134">
    <property type="entry name" value="TB2_DP1_HVA22"/>
    <property type="match status" value="1"/>
</dbReference>
<protein>
    <recommendedName>
        <fullName evidence="6">Protein YOP1</fullName>
    </recommendedName>
</protein>
<sequence length="186" mass="21244">MDKVRFYHDKYYAQANQELSQIQVLQNLEQRTGVPKVYLAAGVGLFGLLLVALNFAATLITNLVGFVYPAWSSFHAIETPGKEDDTQWLTYWTVFGLFNVVEYFTNVLLYWVPFYYTLKLVVLLWLALPHTRGAEYLYQNYLRPVFLRHSASFSSTVKTGLSPRDLGNQFVAGTSRAAESLKAHDM</sequence>
<name>A0A9W8A5S9_9FUNG</name>
<keyword evidence="5 6" id="KW-0472">Membrane</keyword>
<evidence type="ECO:0000256" key="6">
    <source>
        <dbReference type="RuleBase" id="RU362006"/>
    </source>
</evidence>
<dbReference type="EMBL" id="JANBPT010000348">
    <property type="protein sequence ID" value="KAJ1923190.1"/>
    <property type="molecule type" value="Genomic_DNA"/>
</dbReference>
<comment type="similarity">
    <text evidence="2 6">Belongs to the DP1 family.</text>
</comment>
<comment type="caution">
    <text evidence="7">The sequence shown here is derived from an EMBL/GenBank/DDBJ whole genome shotgun (WGS) entry which is preliminary data.</text>
</comment>
<gene>
    <name evidence="7" type="ORF">IWQ60_006026</name>
</gene>
<evidence type="ECO:0000256" key="1">
    <source>
        <dbReference type="ARBA" id="ARBA00004141"/>
    </source>
</evidence>
<feature type="transmembrane region" description="Helical" evidence="6">
    <location>
        <begin position="108"/>
        <end position="128"/>
    </location>
</feature>